<keyword evidence="11" id="KW-1185">Reference proteome</keyword>
<comment type="catalytic activity">
    <reaction evidence="9">
        <text>N-acetyl-D-glucosamine + ATP = N-acetyl-D-glucosamine 6-phosphate + ADP + H(+)</text>
        <dbReference type="Rhea" id="RHEA:17417"/>
        <dbReference type="ChEBI" id="CHEBI:15378"/>
        <dbReference type="ChEBI" id="CHEBI:30616"/>
        <dbReference type="ChEBI" id="CHEBI:57513"/>
        <dbReference type="ChEBI" id="CHEBI:456216"/>
        <dbReference type="ChEBI" id="CHEBI:506227"/>
        <dbReference type="EC" id="2.7.1.59"/>
    </reaction>
</comment>
<evidence type="ECO:0000256" key="6">
    <source>
        <dbReference type="ARBA" id="ARBA00022833"/>
    </source>
</evidence>
<keyword evidence="4" id="KW-0547">Nucleotide-binding</keyword>
<reference evidence="10 11" key="1">
    <citation type="journal article" date="2013" name="Genome Announc.">
        <title>Draft Genome Sequence of the Aeromonas diversa Type Strain.</title>
        <authorList>
            <person name="Farfan M."/>
            <person name="Spataro N."/>
            <person name="Sanglas A."/>
            <person name="Albarral V."/>
            <person name="Loren J.G."/>
            <person name="Bosch E."/>
            <person name="Fuste M.C."/>
        </authorList>
    </citation>
    <scope>NUCLEOTIDE SEQUENCE [LARGE SCALE GENOMIC DNA]</scope>
    <source>
        <strain evidence="10 11">2478-85</strain>
    </source>
</reference>
<gene>
    <name evidence="10" type="ORF">G114_02289</name>
</gene>
<dbReference type="InterPro" id="IPR049874">
    <property type="entry name" value="ROK_cs"/>
</dbReference>
<dbReference type="OrthoDB" id="9810372at2"/>
<dbReference type="PATRIC" id="fig|1268237.3.peg.447"/>
<dbReference type="RefSeq" id="WP_005346841.1">
    <property type="nucleotide sequence ID" value="NZ_APVG01000003.1"/>
</dbReference>
<dbReference type="PANTHER" id="PTHR18964">
    <property type="entry name" value="ROK (REPRESSOR, ORF, KINASE) FAMILY"/>
    <property type="match status" value="1"/>
</dbReference>
<name>N9U573_9GAMM</name>
<evidence type="ECO:0000256" key="4">
    <source>
        <dbReference type="ARBA" id="ARBA00022741"/>
    </source>
</evidence>
<evidence type="ECO:0000256" key="9">
    <source>
        <dbReference type="ARBA" id="ARBA00049065"/>
    </source>
</evidence>
<dbReference type="EC" id="2.7.1.59" evidence="1"/>
<evidence type="ECO:0000256" key="3">
    <source>
        <dbReference type="ARBA" id="ARBA00022723"/>
    </source>
</evidence>
<dbReference type="EMBL" id="APVG01000003">
    <property type="protein sequence ID" value="ENY73555.1"/>
    <property type="molecule type" value="Genomic_DNA"/>
</dbReference>
<evidence type="ECO:0000256" key="2">
    <source>
        <dbReference type="ARBA" id="ARBA00022679"/>
    </source>
</evidence>
<dbReference type="GO" id="GO:0046872">
    <property type="term" value="F:metal ion binding"/>
    <property type="evidence" value="ECO:0007669"/>
    <property type="project" value="UniProtKB-KW"/>
</dbReference>
<dbReference type="PANTHER" id="PTHR18964:SF162">
    <property type="entry name" value="N-ACETYL-D-GLUCOSAMINE KINASE"/>
    <property type="match status" value="1"/>
</dbReference>
<dbReference type="SUPFAM" id="SSF53067">
    <property type="entry name" value="Actin-like ATPase domain"/>
    <property type="match status" value="1"/>
</dbReference>
<sequence length="302" mass="31716">MYYGFDIGGTKIAFAAYDGALSLRHELRLATPKDDYEGLLSLLADQVRQADVRFGMRGSVGIGFPGIINAQDGSVVAANLPAINGRHLGRDLAARLDRPVAVDNDANCFLWSEVQGGAADGAASALGMTIGTGIGGGIYLNGRIHQGRNWLAGEIGHYPLPGTLLLKYPDLPRLRCGCGRLVCFETLASGNGLERLYHHYTGERQSGQQIVARLEAGEEKARAAVDCWLDVLAAGLACALSTLDPEVVVLGGGLSALPILYEQLPVRLPGHLLPGVALPAIRQARFGGAGGVRGAALLNLTT</sequence>
<dbReference type="PROSITE" id="PS01125">
    <property type="entry name" value="ROK"/>
    <property type="match status" value="1"/>
</dbReference>
<dbReference type="InterPro" id="IPR000600">
    <property type="entry name" value="ROK"/>
</dbReference>
<evidence type="ECO:0000256" key="5">
    <source>
        <dbReference type="ARBA" id="ARBA00022777"/>
    </source>
</evidence>
<dbReference type="Proteomes" id="UP000023775">
    <property type="component" value="Unassembled WGS sequence"/>
</dbReference>
<dbReference type="InterPro" id="IPR043129">
    <property type="entry name" value="ATPase_NBD"/>
</dbReference>
<evidence type="ECO:0000313" key="11">
    <source>
        <dbReference type="Proteomes" id="UP000023775"/>
    </source>
</evidence>
<keyword evidence="3" id="KW-0479">Metal-binding</keyword>
<organism evidence="10 11">
    <name type="scientific">Aeromonas diversa CDC 2478-85</name>
    <dbReference type="NCBI Taxonomy" id="1268237"/>
    <lineage>
        <taxon>Bacteria</taxon>
        <taxon>Pseudomonadati</taxon>
        <taxon>Pseudomonadota</taxon>
        <taxon>Gammaproteobacteria</taxon>
        <taxon>Aeromonadales</taxon>
        <taxon>Aeromonadaceae</taxon>
        <taxon>Aeromonas</taxon>
    </lineage>
</organism>
<dbReference type="GO" id="GO:0045127">
    <property type="term" value="F:N-acetylglucosamine kinase activity"/>
    <property type="evidence" value="ECO:0007669"/>
    <property type="project" value="UniProtKB-EC"/>
</dbReference>
<dbReference type="CDD" id="cd24057">
    <property type="entry name" value="ASKHA_NBD_ROK_NAGK"/>
    <property type="match status" value="1"/>
</dbReference>
<comment type="caution">
    <text evidence="10">The sequence shown here is derived from an EMBL/GenBank/DDBJ whole genome shotgun (WGS) entry which is preliminary data.</text>
</comment>
<evidence type="ECO:0000256" key="8">
    <source>
        <dbReference type="ARBA" id="ARBA00023277"/>
    </source>
</evidence>
<dbReference type="Gene3D" id="3.30.420.40">
    <property type="match status" value="2"/>
</dbReference>
<keyword evidence="5" id="KW-0418">Kinase</keyword>
<evidence type="ECO:0000256" key="1">
    <source>
        <dbReference type="ARBA" id="ARBA00012122"/>
    </source>
</evidence>
<keyword evidence="8" id="KW-0119">Carbohydrate metabolism</keyword>
<proteinExistence type="predicted"/>
<keyword evidence="2" id="KW-0808">Transferase</keyword>
<accession>N9U573</accession>
<dbReference type="Pfam" id="PF00480">
    <property type="entry name" value="ROK"/>
    <property type="match status" value="1"/>
</dbReference>
<dbReference type="AlphaFoldDB" id="N9U573"/>
<dbReference type="GO" id="GO:0005524">
    <property type="term" value="F:ATP binding"/>
    <property type="evidence" value="ECO:0007669"/>
    <property type="project" value="UniProtKB-KW"/>
</dbReference>
<keyword evidence="7" id="KW-0067">ATP-binding</keyword>
<evidence type="ECO:0000313" key="10">
    <source>
        <dbReference type="EMBL" id="ENY73555.1"/>
    </source>
</evidence>
<evidence type="ECO:0000256" key="7">
    <source>
        <dbReference type="ARBA" id="ARBA00022840"/>
    </source>
</evidence>
<dbReference type="eggNOG" id="COG1940">
    <property type="taxonomic scope" value="Bacteria"/>
</dbReference>
<keyword evidence="6" id="KW-0862">Zinc</keyword>
<protein>
    <recommendedName>
        <fullName evidence="1">N-acetylglucosamine kinase</fullName>
        <ecNumber evidence="1">2.7.1.59</ecNumber>
    </recommendedName>
</protein>